<organism evidence="1 2">
    <name type="scientific">Trichomalopsis sarcophagae</name>
    <dbReference type="NCBI Taxonomy" id="543379"/>
    <lineage>
        <taxon>Eukaryota</taxon>
        <taxon>Metazoa</taxon>
        <taxon>Ecdysozoa</taxon>
        <taxon>Arthropoda</taxon>
        <taxon>Hexapoda</taxon>
        <taxon>Insecta</taxon>
        <taxon>Pterygota</taxon>
        <taxon>Neoptera</taxon>
        <taxon>Endopterygota</taxon>
        <taxon>Hymenoptera</taxon>
        <taxon>Apocrita</taxon>
        <taxon>Proctotrupomorpha</taxon>
        <taxon>Chalcidoidea</taxon>
        <taxon>Pteromalidae</taxon>
        <taxon>Pteromalinae</taxon>
        <taxon>Trichomalopsis</taxon>
    </lineage>
</organism>
<protein>
    <submittedName>
        <fullName evidence="1">Uncharacterized protein</fullName>
    </submittedName>
</protein>
<dbReference type="AlphaFoldDB" id="A0A232EVV1"/>
<gene>
    <name evidence="1" type="ORF">TSAR_016431</name>
</gene>
<dbReference type="EMBL" id="NNAY01001945">
    <property type="protein sequence ID" value="OXU22485.1"/>
    <property type="molecule type" value="Genomic_DNA"/>
</dbReference>
<dbReference type="Proteomes" id="UP000215335">
    <property type="component" value="Unassembled WGS sequence"/>
</dbReference>
<keyword evidence="2" id="KW-1185">Reference proteome</keyword>
<comment type="caution">
    <text evidence="1">The sequence shown here is derived from an EMBL/GenBank/DDBJ whole genome shotgun (WGS) entry which is preliminary data.</text>
</comment>
<accession>A0A232EVV1</accession>
<name>A0A232EVV1_9HYME</name>
<evidence type="ECO:0000313" key="2">
    <source>
        <dbReference type="Proteomes" id="UP000215335"/>
    </source>
</evidence>
<proteinExistence type="predicted"/>
<sequence>MMLPFMAIFLLEPHFLGRTAKGLLSSEATTLRTSPLRGDQATKQDLSCFSLGLTFYQFARLRVRKSRSRNDSLNHRV</sequence>
<evidence type="ECO:0000313" key="1">
    <source>
        <dbReference type="EMBL" id="OXU22485.1"/>
    </source>
</evidence>
<reference evidence="1 2" key="1">
    <citation type="journal article" date="2017" name="Curr. Biol.">
        <title>The Evolution of Venom by Co-option of Single-Copy Genes.</title>
        <authorList>
            <person name="Martinson E.O."/>
            <person name="Mrinalini"/>
            <person name="Kelkar Y.D."/>
            <person name="Chang C.H."/>
            <person name="Werren J.H."/>
        </authorList>
    </citation>
    <scope>NUCLEOTIDE SEQUENCE [LARGE SCALE GENOMIC DNA]</scope>
    <source>
        <strain evidence="1 2">Alberta</strain>
        <tissue evidence="1">Whole body</tissue>
    </source>
</reference>